<dbReference type="GO" id="GO:0004252">
    <property type="term" value="F:serine-type endopeptidase activity"/>
    <property type="evidence" value="ECO:0007669"/>
    <property type="project" value="InterPro"/>
</dbReference>
<evidence type="ECO:0000256" key="2">
    <source>
        <dbReference type="ARBA" id="ARBA00009045"/>
    </source>
</evidence>
<feature type="transmembrane region" description="Helical" evidence="6">
    <location>
        <begin position="98"/>
        <end position="118"/>
    </location>
</feature>
<dbReference type="GO" id="GO:0006508">
    <property type="term" value="P:proteolysis"/>
    <property type="evidence" value="ECO:0007669"/>
    <property type="project" value="UniProtKB-KW"/>
</dbReference>
<reference evidence="9" key="3">
    <citation type="submission" date="2015-04" db="UniProtKB">
        <authorList>
            <consortium name="EnsemblPlants"/>
        </authorList>
    </citation>
    <scope>IDENTIFICATION</scope>
    <source>
        <strain evidence="9">cv. Jemalong A17</strain>
    </source>
</reference>
<evidence type="ECO:0000259" key="7">
    <source>
        <dbReference type="Pfam" id="PF01694"/>
    </source>
</evidence>
<keyword evidence="4 6" id="KW-1133">Transmembrane helix</keyword>
<evidence type="ECO:0000256" key="6">
    <source>
        <dbReference type="RuleBase" id="RU362115"/>
    </source>
</evidence>
<protein>
    <recommendedName>
        <fullName evidence="6">RHOMBOID-like protein</fullName>
        <ecNumber evidence="6">3.4.21.105</ecNumber>
    </recommendedName>
</protein>
<keyword evidence="5 6" id="KW-0472">Membrane</keyword>
<evidence type="ECO:0000313" key="9">
    <source>
        <dbReference type="EnsemblPlants" id="AET05478"/>
    </source>
</evidence>
<dbReference type="EMBL" id="CM001224">
    <property type="protein sequence ID" value="AET05478.2"/>
    <property type="molecule type" value="Genomic_DNA"/>
</dbReference>
<evidence type="ECO:0000313" key="8">
    <source>
        <dbReference type="EMBL" id="AET05478.2"/>
    </source>
</evidence>
<evidence type="ECO:0000256" key="1">
    <source>
        <dbReference type="ARBA" id="ARBA00004141"/>
    </source>
</evidence>
<dbReference type="PANTHER" id="PTHR22936:SF79">
    <property type="entry name" value="RHOMBOID-LIKE PROTEIN 4"/>
    <property type="match status" value="1"/>
</dbReference>
<dbReference type="STRING" id="3880.G7LBJ1"/>
<gene>
    <name evidence="8" type="ordered locus">MTR_8g106030</name>
</gene>
<comment type="function">
    <text evidence="6">Serine protease involved in intramembrane proteolysis.</text>
</comment>
<comment type="catalytic activity">
    <reaction evidence="6">
        <text>Cleaves type-1 transmembrane domains using a catalytic dyad composed of serine and histidine that are contributed by different transmembrane domains.</text>
        <dbReference type="EC" id="3.4.21.105"/>
    </reaction>
</comment>
<dbReference type="eggNOG" id="KOG2289">
    <property type="taxonomic scope" value="Eukaryota"/>
</dbReference>
<comment type="similarity">
    <text evidence="2 6">Belongs to the peptidase S54 family.</text>
</comment>
<keyword evidence="3 6" id="KW-0812">Transmembrane</keyword>
<keyword evidence="6" id="KW-0720">Serine protease</keyword>
<dbReference type="Gene3D" id="1.20.1540.10">
    <property type="entry name" value="Rhomboid-like"/>
    <property type="match status" value="1"/>
</dbReference>
<accession>A0A0C3Y884</accession>
<keyword evidence="6" id="KW-0645">Protease</keyword>
<reference evidence="8 10" key="2">
    <citation type="journal article" date="2014" name="BMC Genomics">
        <title>An improved genome release (version Mt4.0) for the model legume Medicago truncatula.</title>
        <authorList>
            <person name="Tang H."/>
            <person name="Krishnakumar V."/>
            <person name="Bidwell S."/>
            <person name="Rosen B."/>
            <person name="Chan A."/>
            <person name="Zhou S."/>
            <person name="Gentzbittel L."/>
            <person name="Childs K.L."/>
            <person name="Yandell M."/>
            <person name="Gundlach H."/>
            <person name="Mayer K.F."/>
            <person name="Schwartz D.C."/>
            <person name="Town C.D."/>
        </authorList>
    </citation>
    <scope>GENOME REANNOTATION</scope>
    <source>
        <strain evidence="9 10">cv. Jemalong A17</strain>
    </source>
</reference>
<dbReference type="InterPro" id="IPR002610">
    <property type="entry name" value="Peptidase_S54_rhomboid-like"/>
</dbReference>
<feature type="transmembrane region" description="Helical" evidence="6">
    <location>
        <begin position="196"/>
        <end position="217"/>
    </location>
</feature>
<keyword evidence="10" id="KW-1185">Reference proteome</keyword>
<dbReference type="PANTHER" id="PTHR22936">
    <property type="entry name" value="RHOMBOID-RELATED"/>
    <property type="match status" value="1"/>
</dbReference>
<name>G7LBJ1_MEDTR</name>
<dbReference type="EnsemblPlants" id="AET05478">
    <property type="protein sequence ID" value="AET05478"/>
    <property type="gene ID" value="MTR_8g106030"/>
</dbReference>
<dbReference type="Proteomes" id="UP000002051">
    <property type="component" value="Chromosome 8"/>
</dbReference>
<comment type="subcellular location">
    <subcellularLocation>
        <location evidence="1 6">Membrane</location>
        <topology evidence="1 6">Multi-pass membrane protein</topology>
    </subcellularLocation>
</comment>
<dbReference type="InterPro" id="IPR022764">
    <property type="entry name" value="Peptidase_S54_rhomboid_dom"/>
</dbReference>
<evidence type="ECO:0000256" key="4">
    <source>
        <dbReference type="ARBA" id="ARBA00022989"/>
    </source>
</evidence>
<reference evidence="8 10" key="1">
    <citation type="journal article" date="2011" name="Nature">
        <title>The Medicago genome provides insight into the evolution of rhizobial symbioses.</title>
        <authorList>
            <person name="Young N.D."/>
            <person name="Debelle F."/>
            <person name="Oldroyd G.E."/>
            <person name="Geurts R."/>
            <person name="Cannon S.B."/>
            <person name="Udvardi M.K."/>
            <person name="Benedito V.A."/>
            <person name="Mayer K.F."/>
            <person name="Gouzy J."/>
            <person name="Schoof H."/>
            <person name="Van de Peer Y."/>
            <person name="Proost S."/>
            <person name="Cook D.R."/>
            <person name="Meyers B.C."/>
            <person name="Spannagl M."/>
            <person name="Cheung F."/>
            <person name="De Mita S."/>
            <person name="Krishnakumar V."/>
            <person name="Gundlach H."/>
            <person name="Zhou S."/>
            <person name="Mudge J."/>
            <person name="Bharti A.K."/>
            <person name="Murray J.D."/>
            <person name="Naoumkina M.A."/>
            <person name="Rosen B."/>
            <person name="Silverstein K.A."/>
            <person name="Tang H."/>
            <person name="Rombauts S."/>
            <person name="Zhao P.X."/>
            <person name="Zhou P."/>
            <person name="Barbe V."/>
            <person name="Bardou P."/>
            <person name="Bechner M."/>
            <person name="Bellec A."/>
            <person name="Berger A."/>
            <person name="Berges H."/>
            <person name="Bidwell S."/>
            <person name="Bisseling T."/>
            <person name="Choisne N."/>
            <person name="Couloux A."/>
            <person name="Denny R."/>
            <person name="Deshpande S."/>
            <person name="Dai X."/>
            <person name="Doyle J.J."/>
            <person name="Dudez A.M."/>
            <person name="Farmer A.D."/>
            <person name="Fouteau S."/>
            <person name="Franken C."/>
            <person name="Gibelin C."/>
            <person name="Gish J."/>
            <person name="Goldstein S."/>
            <person name="Gonzalez A.J."/>
            <person name="Green P.J."/>
            <person name="Hallab A."/>
            <person name="Hartog M."/>
            <person name="Hua A."/>
            <person name="Humphray S.J."/>
            <person name="Jeong D.H."/>
            <person name="Jing Y."/>
            <person name="Jocker A."/>
            <person name="Kenton S.M."/>
            <person name="Kim D.J."/>
            <person name="Klee K."/>
            <person name="Lai H."/>
            <person name="Lang C."/>
            <person name="Lin S."/>
            <person name="Macmil S.L."/>
            <person name="Magdelenat G."/>
            <person name="Matthews L."/>
            <person name="McCorrison J."/>
            <person name="Monaghan E.L."/>
            <person name="Mun J.H."/>
            <person name="Najar F.Z."/>
            <person name="Nicholson C."/>
            <person name="Noirot C."/>
            <person name="O'Bleness M."/>
            <person name="Paule C.R."/>
            <person name="Poulain J."/>
            <person name="Prion F."/>
            <person name="Qin B."/>
            <person name="Qu C."/>
            <person name="Retzel E.F."/>
            <person name="Riddle C."/>
            <person name="Sallet E."/>
            <person name="Samain S."/>
            <person name="Samson N."/>
            <person name="Sanders I."/>
            <person name="Saurat O."/>
            <person name="Scarpelli C."/>
            <person name="Schiex T."/>
            <person name="Segurens B."/>
            <person name="Severin A.J."/>
            <person name="Sherrier D.J."/>
            <person name="Shi R."/>
            <person name="Sims S."/>
            <person name="Singer S.R."/>
            <person name="Sinharoy S."/>
            <person name="Sterck L."/>
            <person name="Viollet A."/>
            <person name="Wang B.B."/>
            <person name="Wang K."/>
            <person name="Wang M."/>
            <person name="Wang X."/>
            <person name="Warfsmann J."/>
            <person name="Weissenbach J."/>
            <person name="White D.D."/>
            <person name="White J.D."/>
            <person name="Wiley G.B."/>
            <person name="Wincker P."/>
            <person name="Xing Y."/>
            <person name="Yang L."/>
            <person name="Yao Z."/>
            <person name="Ying F."/>
            <person name="Zhai J."/>
            <person name="Zhou L."/>
            <person name="Zuber A."/>
            <person name="Denarie J."/>
            <person name="Dixon R.A."/>
            <person name="May G.D."/>
            <person name="Schwartz D.C."/>
            <person name="Rogers J."/>
            <person name="Quetier F."/>
            <person name="Town C.D."/>
            <person name="Roe B.A."/>
        </authorList>
    </citation>
    <scope>NUCLEOTIDE SEQUENCE [LARGE SCALE GENOMIC DNA]</scope>
    <source>
        <strain evidence="8">A17</strain>
        <strain evidence="9 10">cv. Jemalong A17</strain>
    </source>
</reference>
<organism evidence="8 10">
    <name type="scientific">Medicago truncatula</name>
    <name type="common">Barrel medic</name>
    <name type="synonym">Medicago tribuloides</name>
    <dbReference type="NCBI Taxonomy" id="3880"/>
    <lineage>
        <taxon>Eukaryota</taxon>
        <taxon>Viridiplantae</taxon>
        <taxon>Streptophyta</taxon>
        <taxon>Embryophyta</taxon>
        <taxon>Tracheophyta</taxon>
        <taxon>Spermatophyta</taxon>
        <taxon>Magnoliopsida</taxon>
        <taxon>eudicotyledons</taxon>
        <taxon>Gunneridae</taxon>
        <taxon>Pentapetalae</taxon>
        <taxon>rosids</taxon>
        <taxon>fabids</taxon>
        <taxon>Fabales</taxon>
        <taxon>Fabaceae</taxon>
        <taxon>Papilionoideae</taxon>
        <taxon>50 kb inversion clade</taxon>
        <taxon>NPAAA clade</taxon>
        <taxon>Hologalegina</taxon>
        <taxon>IRL clade</taxon>
        <taxon>Trifolieae</taxon>
        <taxon>Medicago</taxon>
    </lineage>
</organism>
<accession>G7LBJ1</accession>
<dbReference type="GO" id="GO:0016020">
    <property type="term" value="C:membrane"/>
    <property type="evidence" value="ECO:0007669"/>
    <property type="project" value="UniProtKB-SubCell"/>
</dbReference>
<feature type="transmembrane region" description="Helical" evidence="6">
    <location>
        <begin position="162"/>
        <end position="180"/>
    </location>
</feature>
<feature type="transmembrane region" description="Helical" evidence="6">
    <location>
        <begin position="130"/>
        <end position="156"/>
    </location>
</feature>
<dbReference type="eggNOG" id="KOG2686">
    <property type="taxonomic scope" value="Eukaryota"/>
</dbReference>
<keyword evidence="6" id="KW-0378">Hydrolase</keyword>
<dbReference type="Pfam" id="PF01694">
    <property type="entry name" value="Rhomboid"/>
    <property type="match status" value="1"/>
</dbReference>
<dbReference type="AlphaFoldDB" id="G7LBJ1"/>
<evidence type="ECO:0000256" key="5">
    <source>
        <dbReference type="ARBA" id="ARBA00023136"/>
    </source>
</evidence>
<evidence type="ECO:0000313" key="10">
    <source>
        <dbReference type="Proteomes" id="UP000002051"/>
    </source>
</evidence>
<dbReference type="EC" id="3.4.21.105" evidence="6"/>
<dbReference type="PaxDb" id="3880-AET05478"/>
<dbReference type="InterPro" id="IPR035952">
    <property type="entry name" value="Rhomboid-like_sf"/>
</dbReference>
<proteinExistence type="inferred from homology"/>
<dbReference type="HOGENOM" id="CLU_1221296_0_0_1"/>
<evidence type="ECO:0000256" key="3">
    <source>
        <dbReference type="ARBA" id="ARBA00022692"/>
    </source>
</evidence>
<dbReference type="SUPFAM" id="SSF144091">
    <property type="entry name" value="Rhomboid-like"/>
    <property type="match status" value="1"/>
</dbReference>
<feature type="domain" description="Peptidase S54 rhomboid" evidence="7">
    <location>
        <begin position="98"/>
        <end position="179"/>
    </location>
</feature>
<sequence length="227" mass="24994">MKALAIVVADLGDTIDNVSYVVLIRLYDKGVEVYFNRDDEIQTFDRVCTFLVGSFVGRVEEFIHAQPAVGLDYCCLGSKQQGYFGIFRRLPEASEVKMVLFTQSNIFVGVSGAIMGLLRGMIYELIFAKLLVFTISIMFNLSIGMVPVFNLTIGIVPIVNNFGLIGGLIPGFLLGFVLLCKKDPFVLPDQKLHKRCLPIICFILLSTGLIGGLVSLLKGVNMNDHCS</sequence>
<comment type="caution">
    <text evidence="6">Lacks conserved residue(s) required for the propagation of feature annotation.</text>
</comment>